<dbReference type="GO" id="GO:0006508">
    <property type="term" value="P:proteolysis"/>
    <property type="evidence" value="ECO:0007669"/>
    <property type="project" value="UniProtKB-KW"/>
</dbReference>
<feature type="transmembrane region" description="Helical" evidence="1">
    <location>
        <begin position="12"/>
        <end position="41"/>
    </location>
</feature>
<keyword evidence="3" id="KW-0378">Hydrolase</keyword>
<dbReference type="GO" id="GO:0080120">
    <property type="term" value="P:CAAX-box protein maturation"/>
    <property type="evidence" value="ECO:0007669"/>
    <property type="project" value="UniProtKB-ARBA"/>
</dbReference>
<organism evidence="3 4">
    <name type="scientific">Oceanotoga teriensis</name>
    <dbReference type="NCBI Taxonomy" id="515440"/>
    <lineage>
        <taxon>Bacteria</taxon>
        <taxon>Thermotogati</taxon>
        <taxon>Thermotogota</taxon>
        <taxon>Thermotogae</taxon>
        <taxon>Petrotogales</taxon>
        <taxon>Petrotogaceae</taxon>
        <taxon>Oceanotoga</taxon>
    </lineage>
</organism>
<dbReference type="Proteomes" id="UP000245921">
    <property type="component" value="Unassembled WGS sequence"/>
</dbReference>
<evidence type="ECO:0000313" key="4">
    <source>
        <dbReference type="Proteomes" id="UP000245921"/>
    </source>
</evidence>
<gene>
    <name evidence="3" type="ORF">C7380_12133</name>
</gene>
<proteinExistence type="predicted"/>
<keyword evidence="1" id="KW-1133">Transmembrane helix</keyword>
<feature type="domain" description="CAAX prenyl protease 2/Lysostaphin resistance protein A-like" evidence="2">
    <location>
        <begin position="91"/>
        <end position="182"/>
    </location>
</feature>
<keyword evidence="1" id="KW-0472">Membrane</keyword>
<comment type="caution">
    <text evidence="3">The sequence shown here is derived from an EMBL/GenBank/DDBJ whole genome shotgun (WGS) entry which is preliminary data.</text>
</comment>
<evidence type="ECO:0000313" key="3">
    <source>
        <dbReference type="EMBL" id="PWJ87903.1"/>
    </source>
</evidence>
<dbReference type="Pfam" id="PF02517">
    <property type="entry name" value="Rce1-like"/>
    <property type="match status" value="1"/>
</dbReference>
<keyword evidence="3" id="KW-0645">Protease</keyword>
<feature type="transmembrane region" description="Helical" evidence="1">
    <location>
        <begin position="169"/>
        <end position="188"/>
    </location>
</feature>
<sequence>MKFSINYLYLSFYIISVFMSIYLNNIFYLIIMLCFTIFYMLKDKNYIELFKWNNKHYKENTRYIIFFFVLLIFSACYEYKSFSLNYIKYKFFEFLLIVFLVPFIEELIFRVILFESIKVNEEFHFILLNSFQTLIFIMIHFIVNKGYYGILVINLAYINGQIYFTEKNFLKMYGLHSIYNFITLIFTIQG</sequence>
<evidence type="ECO:0000259" key="2">
    <source>
        <dbReference type="Pfam" id="PF02517"/>
    </source>
</evidence>
<protein>
    <submittedName>
        <fullName evidence="3">CAAX prenyl protease-like protein</fullName>
    </submittedName>
</protein>
<reference evidence="3 4" key="1">
    <citation type="submission" date="2018-05" db="EMBL/GenBank/DDBJ databases">
        <title>Genomic Encyclopedia of Type Strains, Phase IV (KMG-IV): sequencing the most valuable type-strain genomes for metagenomic binning, comparative biology and taxonomic classification.</title>
        <authorList>
            <person name="Goeker M."/>
        </authorList>
    </citation>
    <scope>NUCLEOTIDE SEQUENCE [LARGE SCALE GENOMIC DNA]</scope>
    <source>
        <strain evidence="3 4">DSM 24906</strain>
    </source>
</reference>
<feature type="transmembrane region" description="Helical" evidence="1">
    <location>
        <begin position="133"/>
        <end position="157"/>
    </location>
</feature>
<dbReference type="InterPro" id="IPR003675">
    <property type="entry name" value="Rce1/LyrA-like_dom"/>
</dbReference>
<keyword evidence="4" id="KW-1185">Reference proteome</keyword>
<feature type="transmembrane region" description="Helical" evidence="1">
    <location>
        <begin position="91"/>
        <end position="113"/>
    </location>
</feature>
<dbReference type="AlphaFoldDB" id="A0AA45C525"/>
<evidence type="ECO:0000256" key="1">
    <source>
        <dbReference type="SAM" id="Phobius"/>
    </source>
</evidence>
<name>A0AA45C525_9BACT</name>
<dbReference type="GO" id="GO:0004175">
    <property type="term" value="F:endopeptidase activity"/>
    <property type="evidence" value="ECO:0007669"/>
    <property type="project" value="UniProtKB-ARBA"/>
</dbReference>
<feature type="transmembrane region" description="Helical" evidence="1">
    <location>
        <begin position="61"/>
        <end position="79"/>
    </location>
</feature>
<dbReference type="EMBL" id="QGGI01000021">
    <property type="protein sequence ID" value="PWJ87903.1"/>
    <property type="molecule type" value="Genomic_DNA"/>
</dbReference>
<accession>A0AA45C525</accession>
<keyword evidence="1" id="KW-0812">Transmembrane</keyword>